<dbReference type="Proteomes" id="UP000504636">
    <property type="component" value="Unplaced"/>
</dbReference>
<protein>
    <submittedName>
        <fullName evidence="1 3">Uncharacterized protein</fullName>
    </submittedName>
</protein>
<keyword evidence="2" id="KW-1185">Reference proteome</keyword>
<evidence type="ECO:0000313" key="3">
    <source>
        <dbReference type="RefSeq" id="XP_033580545.1"/>
    </source>
</evidence>
<evidence type="ECO:0000313" key="1">
    <source>
        <dbReference type="EMBL" id="KAF2813581.1"/>
    </source>
</evidence>
<dbReference type="EMBL" id="MU003696">
    <property type="protein sequence ID" value="KAF2813581.1"/>
    <property type="molecule type" value="Genomic_DNA"/>
</dbReference>
<sequence length="507" mass="56434">MSTIRDLDTRSVAKMFKITKSAIRKCNQLVDTTAETAGRGITSVQARFRLKESIEKYWIAECDHHFDVYLEGRLRSPKHLSLVPSDSSKPSYDIYFKDAKSIRVDRKDGETLANATICAGTIGSLIPDGTNRLGAYMIDIIPDMLTSDRPLSLSPAPHCPFQWFVWTRAELGMFDGMVHNVGLLFGPNAALNPWAGFHNKMPKIAIHKRSKVGILKVAKGDMRPEVEDIVVATCMAVLKEGEPGWKRLGGWSSPYQRSAAFYCTLPTPGVKRNHLFHIQYPSEHRPVLIMMIRLSCVPAHGQDVSRLTTKDGTAVDVGAYGPTTYLDAVVGERAARDLAKSRDSHVSSPMFSYKASRILRPYGQHEGLCGSLGSKQETPSRYVAPSTGTGKSFHGLGRWRKLLTVRVQQATFLGIVRKTTTKMLYVRSVHPRIWCSSSPSTSATRFLYSESLKTFVVMLLRHPGLPVDVVDPLHIVLTIIITIQYRSRQSKLPTHDRAESNVSVSPQ</sequence>
<dbReference type="AlphaFoldDB" id="A0A6A6YXM4"/>
<accession>A0A6A6YXM4</accession>
<name>A0A6A6YXM4_9PEZI</name>
<evidence type="ECO:0000313" key="2">
    <source>
        <dbReference type="Proteomes" id="UP000504636"/>
    </source>
</evidence>
<dbReference type="GeneID" id="54464340"/>
<organism evidence="1">
    <name type="scientific">Mytilinidion resinicola</name>
    <dbReference type="NCBI Taxonomy" id="574789"/>
    <lineage>
        <taxon>Eukaryota</taxon>
        <taxon>Fungi</taxon>
        <taxon>Dikarya</taxon>
        <taxon>Ascomycota</taxon>
        <taxon>Pezizomycotina</taxon>
        <taxon>Dothideomycetes</taxon>
        <taxon>Pleosporomycetidae</taxon>
        <taxon>Mytilinidiales</taxon>
        <taxon>Mytilinidiaceae</taxon>
        <taxon>Mytilinidion</taxon>
    </lineage>
</organism>
<dbReference type="RefSeq" id="XP_033580545.1">
    <property type="nucleotide sequence ID" value="XM_033723447.1"/>
</dbReference>
<reference evidence="3" key="3">
    <citation type="submission" date="2025-04" db="UniProtKB">
        <authorList>
            <consortium name="RefSeq"/>
        </authorList>
    </citation>
    <scope>IDENTIFICATION</scope>
    <source>
        <strain evidence="3">CBS 304.34</strain>
    </source>
</reference>
<reference evidence="3" key="2">
    <citation type="submission" date="2020-04" db="EMBL/GenBank/DDBJ databases">
        <authorList>
            <consortium name="NCBI Genome Project"/>
        </authorList>
    </citation>
    <scope>NUCLEOTIDE SEQUENCE</scope>
    <source>
        <strain evidence="3">CBS 304.34</strain>
    </source>
</reference>
<gene>
    <name evidence="1 3" type="ORF">BDZ99DRAFT_496536</name>
</gene>
<reference evidence="1 3" key="1">
    <citation type="journal article" date="2020" name="Stud. Mycol.">
        <title>101 Dothideomycetes genomes: a test case for predicting lifestyles and emergence of pathogens.</title>
        <authorList>
            <person name="Haridas S."/>
            <person name="Albert R."/>
            <person name="Binder M."/>
            <person name="Bloem J."/>
            <person name="Labutti K."/>
            <person name="Salamov A."/>
            <person name="Andreopoulos B."/>
            <person name="Baker S."/>
            <person name="Barry K."/>
            <person name="Bills G."/>
            <person name="Bluhm B."/>
            <person name="Cannon C."/>
            <person name="Castanera R."/>
            <person name="Culley D."/>
            <person name="Daum C."/>
            <person name="Ezra D."/>
            <person name="Gonzalez J."/>
            <person name="Henrissat B."/>
            <person name="Kuo A."/>
            <person name="Liang C."/>
            <person name="Lipzen A."/>
            <person name="Lutzoni F."/>
            <person name="Magnuson J."/>
            <person name="Mondo S."/>
            <person name="Nolan M."/>
            <person name="Ohm R."/>
            <person name="Pangilinan J."/>
            <person name="Park H.-J."/>
            <person name="Ramirez L."/>
            <person name="Alfaro M."/>
            <person name="Sun H."/>
            <person name="Tritt A."/>
            <person name="Yoshinaga Y."/>
            <person name="Zwiers L.-H."/>
            <person name="Turgeon B."/>
            <person name="Goodwin S."/>
            <person name="Spatafora J."/>
            <person name="Crous P."/>
            <person name="Grigoriev I."/>
        </authorList>
    </citation>
    <scope>NUCLEOTIDE SEQUENCE</scope>
    <source>
        <strain evidence="1 3">CBS 304.34</strain>
    </source>
</reference>
<dbReference type="OrthoDB" id="10592610at2759"/>
<proteinExistence type="predicted"/>